<accession>A0A829YKK1</accession>
<dbReference type="PROSITE" id="PS50404">
    <property type="entry name" value="GST_NTER"/>
    <property type="match status" value="1"/>
</dbReference>
<name>A0A829YKK1_9GAMM</name>
<evidence type="ECO:0000259" key="2">
    <source>
        <dbReference type="PROSITE" id="PS50405"/>
    </source>
</evidence>
<organism evidence="3 4">
    <name type="scientific">Steroidobacter agaridevorans</name>
    <dbReference type="NCBI Taxonomy" id="2695856"/>
    <lineage>
        <taxon>Bacteria</taxon>
        <taxon>Pseudomonadati</taxon>
        <taxon>Pseudomonadota</taxon>
        <taxon>Gammaproteobacteria</taxon>
        <taxon>Steroidobacterales</taxon>
        <taxon>Steroidobacteraceae</taxon>
        <taxon>Steroidobacter</taxon>
    </lineage>
</organism>
<dbReference type="AlphaFoldDB" id="A0A829YKK1"/>
<sequence>MVRIYGHPFAAFYWKALIAVYERNVPFEFLMVDADHPEHAAAIGRLAPTGQFPVLVDGKRTVIESAAIIEYLDLHHGSAPPMIPSDPRAAIEARQMDSVFDDYVMTPLSRMVLNALRDADKRDPYADVEAKAVLNKSYAWLNRWMEGREWAANDTFSIADCAAAPALFYAHWGYPIPESLTALRNYRARLLARPSVARVVDEARPWRENFPLKGHSPD</sequence>
<dbReference type="Proteomes" id="UP000445000">
    <property type="component" value="Unassembled WGS sequence"/>
</dbReference>
<dbReference type="SFLD" id="SFLDS00019">
    <property type="entry name" value="Glutathione_Transferase_(cytos"/>
    <property type="match status" value="1"/>
</dbReference>
<dbReference type="CDD" id="cd00570">
    <property type="entry name" value="GST_N_family"/>
    <property type="match status" value="1"/>
</dbReference>
<dbReference type="InterPro" id="IPR036282">
    <property type="entry name" value="Glutathione-S-Trfase_C_sf"/>
</dbReference>
<dbReference type="Pfam" id="PF00043">
    <property type="entry name" value="GST_C"/>
    <property type="match status" value="1"/>
</dbReference>
<keyword evidence="4" id="KW-1185">Reference proteome</keyword>
<evidence type="ECO:0000313" key="4">
    <source>
        <dbReference type="Proteomes" id="UP000445000"/>
    </source>
</evidence>
<reference evidence="4" key="1">
    <citation type="submission" date="2020-01" db="EMBL/GenBank/DDBJ databases">
        <title>'Steroidobacter agaridevorans' sp. nov., agar-degrading bacteria isolated from rhizosphere soils.</title>
        <authorList>
            <person name="Ikenaga M."/>
            <person name="Kataoka M."/>
            <person name="Murouchi A."/>
            <person name="Katsuragi S."/>
            <person name="Sakai M."/>
        </authorList>
    </citation>
    <scope>NUCLEOTIDE SEQUENCE [LARGE SCALE GENOMIC DNA]</scope>
    <source>
        <strain evidence="4">YU21-B</strain>
    </source>
</reference>
<dbReference type="InterPro" id="IPR010987">
    <property type="entry name" value="Glutathione-S-Trfase_C-like"/>
</dbReference>
<dbReference type="PANTHER" id="PTHR44051">
    <property type="entry name" value="GLUTATHIONE S-TRANSFERASE-RELATED"/>
    <property type="match status" value="1"/>
</dbReference>
<feature type="domain" description="GST N-terminal" evidence="1">
    <location>
        <begin position="1"/>
        <end position="80"/>
    </location>
</feature>
<dbReference type="Gene3D" id="1.20.1050.10">
    <property type="match status" value="1"/>
</dbReference>
<dbReference type="Gene3D" id="3.40.30.10">
    <property type="entry name" value="Glutaredoxin"/>
    <property type="match status" value="1"/>
</dbReference>
<dbReference type="RefSeq" id="WP_161814989.1">
    <property type="nucleotide sequence ID" value="NZ_BLJN01000006.1"/>
</dbReference>
<dbReference type="PROSITE" id="PS50405">
    <property type="entry name" value="GST_CTER"/>
    <property type="match status" value="1"/>
</dbReference>
<keyword evidence="3" id="KW-0808">Transferase</keyword>
<dbReference type="InterPro" id="IPR004046">
    <property type="entry name" value="GST_C"/>
</dbReference>
<dbReference type="PANTHER" id="PTHR44051:SF8">
    <property type="entry name" value="GLUTATHIONE S-TRANSFERASE GSTA"/>
    <property type="match status" value="1"/>
</dbReference>
<comment type="caution">
    <text evidence="3">The sequence shown here is derived from an EMBL/GenBank/DDBJ whole genome shotgun (WGS) entry which is preliminary data.</text>
</comment>
<dbReference type="SUPFAM" id="SSF52833">
    <property type="entry name" value="Thioredoxin-like"/>
    <property type="match status" value="1"/>
</dbReference>
<dbReference type="EMBL" id="BLJN01000006">
    <property type="protein sequence ID" value="GFE83363.1"/>
    <property type="molecule type" value="Genomic_DNA"/>
</dbReference>
<protein>
    <submittedName>
        <fullName evidence="3">Glutathione S-transferase</fullName>
    </submittedName>
</protein>
<dbReference type="InterPro" id="IPR004045">
    <property type="entry name" value="Glutathione_S-Trfase_N"/>
</dbReference>
<feature type="domain" description="GST C-terminal" evidence="2">
    <location>
        <begin position="86"/>
        <end position="212"/>
    </location>
</feature>
<dbReference type="InterPro" id="IPR040079">
    <property type="entry name" value="Glutathione_S-Trfase"/>
</dbReference>
<dbReference type="SFLD" id="SFLDG00358">
    <property type="entry name" value="Main_(cytGST)"/>
    <property type="match status" value="1"/>
</dbReference>
<evidence type="ECO:0000259" key="1">
    <source>
        <dbReference type="PROSITE" id="PS50404"/>
    </source>
</evidence>
<proteinExistence type="predicted"/>
<dbReference type="GO" id="GO:0016740">
    <property type="term" value="F:transferase activity"/>
    <property type="evidence" value="ECO:0007669"/>
    <property type="project" value="UniProtKB-KW"/>
</dbReference>
<dbReference type="InterPro" id="IPR036249">
    <property type="entry name" value="Thioredoxin-like_sf"/>
</dbReference>
<dbReference type="SUPFAM" id="SSF47616">
    <property type="entry name" value="GST C-terminal domain-like"/>
    <property type="match status" value="1"/>
</dbReference>
<dbReference type="Pfam" id="PF13417">
    <property type="entry name" value="GST_N_3"/>
    <property type="match status" value="1"/>
</dbReference>
<gene>
    <name evidence="3" type="ORF">GCM10011487_53630</name>
</gene>
<evidence type="ECO:0000313" key="3">
    <source>
        <dbReference type="EMBL" id="GFE83363.1"/>
    </source>
</evidence>